<dbReference type="GO" id="GO:0016853">
    <property type="term" value="F:isomerase activity"/>
    <property type="evidence" value="ECO:0007669"/>
    <property type="project" value="UniProtKB-KW"/>
</dbReference>
<evidence type="ECO:0000313" key="5">
    <source>
        <dbReference type="Proteomes" id="UP000601171"/>
    </source>
</evidence>
<dbReference type="Gene3D" id="3.10.310.10">
    <property type="entry name" value="Diaminopimelate Epimerase, Chain A, domain 1"/>
    <property type="match status" value="2"/>
</dbReference>
<comment type="caution">
    <text evidence="4">The sequence shown here is derived from an EMBL/GenBank/DDBJ whole genome shotgun (WGS) entry which is preliminary data.</text>
</comment>
<accession>A0A926EQ36</accession>
<evidence type="ECO:0000256" key="2">
    <source>
        <dbReference type="ARBA" id="ARBA00023235"/>
    </source>
</evidence>
<keyword evidence="5" id="KW-1185">Reference proteome</keyword>
<dbReference type="EMBL" id="JACRTG010000002">
    <property type="protein sequence ID" value="MBC8586721.1"/>
    <property type="molecule type" value="Genomic_DNA"/>
</dbReference>
<dbReference type="RefSeq" id="WP_262428183.1">
    <property type="nucleotide sequence ID" value="NZ_JACRTG010000002.1"/>
</dbReference>
<organism evidence="4 5">
    <name type="scientific">Paratissierella segnis</name>
    <dbReference type="NCBI Taxonomy" id="2763679"/>
    <lineage>
        <taxon>Bacteria</taxon>
        <taxon>Bacillati</taxon>
        <taxon>Bacillota</taxon>
        <taxon>Tissierellia</taxon>
        <taxon>Tissierellales</taxon>
        <taxon>Tissierellaceae</taxon>
        <taxon>Paratissierella</taxon>
    </lineage>
</organism>
<dbReference type="AlphaFoldDB" id="A0A926EQ36"/>
<gene>
    <name evidence="4" type="ORF">H8707_00480</name>
</gene>
<sequence>MEINIFQVDAFSSKPFGGNQAGVIPNAKWLKESDMQKIANEINLPETSFVRQRDDNLFKIKFFTPLCEVNLCGHATIATFYTLAEKNYIKPIRNGIKKVFMETNIGRFPVEIRYENSEPKYVAMEQGRPKTISKIENFNELLDILNLELSDIGVIDEFIDPEIISTGRLDIILPIKEKEILDNIKVDFCELSNYCKSMGVIGVHVFHIPEINSHKIYARNFAPLVGINEEAATGTANGGLIYYLKKNSLINENLITVSQGESLNRLSEIYCYIDKDKDGFIVKVGGKANITMEGIIKF</sequence>
<dbReference type="Proteomes" id="UP000601171">
    <property type="component" value="Unassembled WGS sequence"/>
</dbReference>
<proteinExistence type="inferred from homology"/>
<dbReference type="PANTHER" id="PTHR13774">
    <property type="entry name" value="PHENAZINE BIOSYNTHESIS PROTEIN"/>
    <property type="match status" value="1"/>
</dbReference>
<dbReference type="SUPFAM" id="SSF54506">
    <property type="entry name" value="Diaminopimelate epimerase-like"/>
    <property type="match status" value="1"/>
</dbReference>
<dbReference type="NCBIfam" id="TIGR00654">
    <property type="entry name" value="PhzF_family"/>
    <property type="match status" value="1"/>
</dbReference>
<evidence type="ECO:0000256" key="1">
    <source>
        <dbReference type="ARBA" id="ARBA00008270"/>
    </source>
</evidence>
<dbReference type="GO" id="GO:0005737">
    <property type="term" value="C:cytoplasm"/>
    <property type="evidence" value="ECO:0007669"/>
    <property type="project" value="TreeGrafter"/>
</dbReference>
<dbReference type="PANTHER" id="PTHR13774:SF39">
    <property type="entry name" value="BIOSYNTHESIS PROTEIN, PUTATIVE-RELATED"/>
    <property type="match status" value="1"/>
</dbReference>
<evidence type="ECO:0000313" key="4">
    <source>
        <dbReference type="EMBL" id="MBC8586721.1"/>
    </source>
</evidence>
<dbReference type="PIRSF" id="PIRSF016184">
    <property type="entry name" value="PhzC_PhzF"/>
    <property type="match status" value="1"/>
</dbReference>
<evidence type="ECO:0000256" key="3">
    <source>
        <dbReference type="PIRSR" id="PIRSR016184-1"/>
    </source>
</evidence>
<protein>
    <submittedName>
        <fullName evidence="4">PhzF family phenazine biosynthesis protein</fullName>
    </submittedName>
</protein>
<keyword evidence="2" id="KW-0413">Isomerase</keyword>
<comment type="similarity">
    <text evidence="1">Belongs to the PhzF family.</text>
</comment>
<dbReference type="InterPro" id="IPR003719">
    <property type="entry name" value="Phenazine_PhzF-like"/>
</dbReference>
<name>A0A926EQ36_9FIRM</name>
<dbReference type="Pfam" id="PF02567">
    <property type="entry name" value="PhzC-PhzF"/>
    <property type="match status" value="1"/>
</dbReference>
<reference evidence="4" key="1">
    <citation type="submission" date="2020-08" db="EMBL/GenBank/DDBJ databases">
        <title>Genome public.</title>
        <authorList>
            <person name="Liu C."/>
            <person name="Sun Q."/>
        </authorList>
    </citation>
    <scope>NUCLEOTIDE SEQUENCE</scope>
    <source>
        <strain evidence="4">BX21</strain>
    </source>
</reference>
<feature type="active site" evidence="3">
    <location>
        <position position="46"/>
    </location>
</feature>